<name>A0AA39F4A2_MICHY</name>
<dbReference type="PANTHER" id="PTHR13501:SF8">
    <property type="entry name" value="LARGE RIBOSOMAL SUBUNIT PROTEIN UL22M"/>
    <property type="match status" value="1"/>
</dbReference>
<protein>
    <recommendedName>
        <fullName evidence="4">Large ribosomal subunit protein uL22m</fullName>
    </recommendedName>
    <alternativeName>
        <fullName evidence="5">39S ribosomal protein L22, mitochondrial</fullName>
    </alternativeName>
</protein>
<evidence type="ECO:0000256" key="2">
    <source>
        <dbReference type="ARBA" id="ARBA00022980"/>
    </source>
</evidence>
<comment type="caution">
    <text evidence="7">The sequence shown here is derived from an EMBL/GenBank/DDBJ whole genome shotgun (WGS) entry which is preliminary data.</text>
</comment>
<evidence type="ECO:0000313" key="7">
    <source>
        <dbReference type="EMBL" id="KAK0162682.1"/>
    </source>
</evidence>
<dbReference type="AlphaFoldDB" id="A0AA39F4A2"/>
<evidence type="ECO:0000256" key="5">
    <source>
        <dbReference type="ARBA" id="ARBA00035506"/>
    </source>
</evidence>
<dbReference type="Gene3D" id="3.90.470.10">
    <property type="entry name" value="Ribosomal protein L22/L17"/>
    <property type="match status" value="1"/>
</dbReference>
<evidence type="ECO:0000256" key="1">
    <source>
        <dbReference type="ARBA" id="ARBA00009451"/>
    </source>
</evidence>
<dbReference type="GO" id="GO:0005762">
    <property type="term" value="C:mitochondrial large ribosomal subunit"/>
    <property type="evidence" value="ECO:0007669"/>
    <property type="project" value="TreeGrafter"/>
</dbReference>
<keyword evidence="3 6" id="KW-0687">Ribonucleoprotein</keyword>
<dbReference type="InterPro" id="IPR047867">
    <property type="entry name" value="Ribosomal_uL22_bac/org-type"/>
</dbReference>
<dbReference type="InterPro" id="IPR001063">
    <property type="entry name" value="Ribosomal_uL22"/>
</dbReference>
<evidence type="ECO:0000256" key="4">
    <source>
        <dbReference type="ARBA" id="ARBA00035286"/>
    </source>
</evidence>
<evidence type="ECO:0000256" key="3">
    <source>
        <dbReference type="ARBA" id="ARBA00023274"/>
    </source>
</evidence>
<dbReference type="EMBL" id="JAQQBR010001833">
    <property type="protein sequence ID" value="KAK0162682.1"/>
    <property type="molecule type" value="Genomic_DNA"/>
</dbReference>
<dbReference type="GO" id="GO:0006412">
    <property type="term" value="P:translation"/>
    <property type="evidence" value="ECO:0007669"/>
    <property type="project" value="InterPro"/>
</dbReference>
<evidence type="ECO:0000256" key="6">
    <source>
        <dbReference type="RuleBase" id="RU004005"/>
    </source>
</evidence>
<gene>
    <name evidence="7" type="ORF">PV327_006438</name>
</gene>
<proteinExistence type="inferred from homology"/>
<dbReference type="InterPro" id="IPR036394">
    <property type="entry name" value="Ribosomal_uL22_sf"/>
</dbReference>
<dbReference type="PANTHER" id="PTHR13501">
    <property type="entry name" value="CHLOROPLAST 50S RIBOSOMAL PROTEIN L22-RELATED"/>
    <property type="match status" value="1"/>
</dbReference>
<comment type="similarity">
    <text evidence="1 6">Belongs to the universal ribosomal protein uL22 family.</text>
</comment>
<dbReference type="CDD" id="cd00336">
    <property type="entry name" value="Ribosomal_L22"/>
    <property type="match status" value="1"/>
</dbReference>
<dbReference type="Proteomes" id="UP001168972">
    <property type="component" value="Unassembled WGS sequence"/>
</dbReference>
<dbReference type="Pfam" id="PF00237">
    <property type="entry name" value="Ribosomal_L22"/>
    <property type="match status" value="1"/>
</dbReference>
<dbReference type="GO" id="GO:0003735">
    <property type="term" value="F:structural constituent of ribosome"/>
    <property type="evidence" value="ECO:0007669"/>
    <property type="project" value="InterPro"/>
</dbReference>
<reference evidence="7" key="2">
    <citation type="submission" date="2023-03" db="EMBL/GenBank/DDBJ databases">
        <authorList>
            <person name="Inwood S.N."/>
            <person name="Skelly J.G."/>
            <person name="Guhlin J."/>
            <person name="Harrop T.W.R."/>
            <person name="Goldson S.G."/>
            <person name="Dearden P.K."/>
        </authorList>
    </citation>
    <scope>NUCLEOTIDE SEQUENCE</scope>
    <source>
        <strain evidence="7">Lincoln</strain>
        <tissue evidence="7">Whole body</tissue>
    </source>
</reference>
<evidence type="ECO:0000313" key="8">
    <source>
        <dbReference type="Proteomes" id="UP001168972"/>
    </source>
</evidence>
<organism evidence="7 8">
    <name type="scientific">Microctonus hyperodae</name>
    <name type="common">Parasitoid wasp</name>
    <dbReference type="NCBI Taxonomy" id="165561"/>
    <lineage>
        <taxon>Eukaryota</taxon>
        <taxon>Metazoa</taxon>
        <taxon>Ecdysozoa</taxon>
        <taxon>Arthropoda</taxon>
        <taxon>Hexapoda</taxon>
        <taxon>Insecta</taxon>
        <taxon>Pterygota</taxon>
        <taxon>Neoptera</taxon>
        <taxon>Endopterygota</taxon>
        <taxon>Hymenoptera</taxon>
        <taxon>Apocrita</taxon>
        <taxon>Ichneumonoidea</taxon>
        <taxon>Braconidae</taxon>
        <taxon>Euphorinae</taxon>
        <taxon>Microctonus</taxon>
    </lineage>
</organism>
<accession>A0AA39F4A2</accession>
<sequence length="219" mass="25383">MQSLKKCILSLTSSYKSIINNATISKPLMLTSNIHTSLNLRNEDEIENKETSKQWISYNKLIFPPQEPGEKRRPAFVNHMKTNIQYNPKKMWYVACFVRGMSVDEAVKQLSFCSKKGAVVVKECILEAQEMAVRDHNVEFKSNLWISESFSSKGTTIKGIRKHAKGRVGKVCYKYSNYYVKLEEGKPPKNYYLPYPQTKEDLIEDWLIKMRRRSVGNSL</sequence>
<reference evidence="7" key="1">
    <citation type="journal article" date="2023" name="bioRxiv">
        <title>Scaffold-level genome assemblies of two parasitoid biocontrol wasps reveal the parthenogenesis mechanism and an associated novel virus.</title>
        <authorList>
            <person name="Inwood S."/>
            <person name="Skelly J."/>
            <person name="Guhlin J."/>
            <person name="Harrop T."/>
            <person name="Goldson S."/>
            <person name="Dearden P."/>
        </authorList>
    </citation>
    <scope>NUCLEOTIDE SEQUENCE</scope>
    <source>
        <strain evidence="7">Lincoln</strain>
        <tissue evidence="7">Whole body</tissue>
    </source>
</reference>
<keyword evidence="8" id="KW-1185">Reference proteome</keyword>
<dbReference type="SUPFAM" id="SSF54843">
    <property type="entry name" value="Ribosomal protein L22"/>
    <property type="match status" value="1"/>
</dbReference>
<keyword evidence="2 6" id="KW-0689">Ribosomal protein</keyword>